<protein>
    <recommendedName>
        <fullName evidence="12">Helicase C-terminal domain-containing protein</fullName>
    </recommendedName>
</protein>
<dbReference type="PANTHER" id="PTHR47964">
    <property type="entry name" value="ATP-DEPENDENT DNA HELICASE HOMOLOG RECG, CHLOROPLASTIC"/>
    <property type="match status" value="1"/>
</dbReference>
<dbReference type="InterPro" id="IPR001650">
    <property type="entry name" value="Helicase_C-like"/>
</dbReference>
<dbReference type="InterPro" id="IPR014001">
    <property type="entry name" value="Helicase_ATP-bd"/>
</dbReference>
<evidence type="ECO:0000256" key="6">
    <source>
        <dbReference type="ARBA" id="ARBA00023125"/>
    </source>
</evidence>
<evidence type="ECO:0000256" key="5">
    <source>
        <dbReference type="ARBA" id="ARBA00022840"/>
    </source>
</evidence>
<keyword evidence="7" id="KW-0234">DNA repair</keyword>
<evidence type="ECO:0000259" key="8">
    <source>
        <dbReference type="PROSITE" id="PS51192"/>
    </source>
</evidence>
<dbReference type="SMART" id="SM00490">
    <property type="entry name" value="HELICc"/>
    <property type="match status" value="1"/>
</dbReference>
<dbReference type="EMBL" id="BKCN01000014">
    <property type="protein sequence ID" value="GER04809.1"/>
    <property type="molecule type" value="Genomic_DNA"/>
</dbReference>
<dbReference type="Pfam" id="PF00271">
    <property type="entry name" value="Helicase_C"/>
    <property type="match status" value="1"/>
</dbReference>
<accession>A0A5A7NCM1</accession>
<dbReference type="InterPro" id="IPR047112">
    <property type="entry name" value="RecG/Mfd"/>
</dbReference>
<sequence>MPIRVEQISRLVSAKDVKATKEGLRDGTVDIIIGTHALLSKTISFKRLGLLIIDEEQHFGVGHKEKLKQIKADVHVLTLTATPIPRTLQLAMSGIRDLSLIATPPVDRLAVRTFISPFDDMIIREALLREHFRGGQSFYVVPRIADLEEAAAFLKNNVPEVKFITAHGQMPPGQIEDTMTSFYEGRYDILLSTTIVESGLDIPRANTLIIHRADMFGLAQLYQLRGRVGRSKTRAYAYLTYPANKMMTTGAQKRLEVLQSLDTLGAGFSLASHDMDIRGAGNLLGDEQSGHIREVGVELYQQMLEEAVAEARTGGASAEDESHAALSPQINVGASVLIPERYVEDLNLRMALYRRIADLGSKAEIDGFAAELIDRFGPIPAEVEQLLAVIEIKIACIHAGISKADAGPKGITISFHRDHFDNPAGLVEFISKQTITAKLRPDHKLVYLARAEDVNRRLKIVLQLVRGLAKLRKTKAAA</sequence>
<keyword evidence="3" id="KW-0378">Hydrolase</keyword>
<dbReference type="SUPFAM" id="SSF52540">
    <property type="entry name" value="P-loop containing nucleoside triphosphate hydrolases"/>
    <property type="match status" value="1"/>
</dbReference>
<dbReference type="InterPro" id="IPR011545">
    <property type="entry name" value="DEAD/DEAH_box_helicase_dom"/>
</dbReference>
<dbReference type="Pfam" id="PF00270">
    <property type="entry name" value="DEAD"/>
    <property type="match status" value="1"/>
</dbReference>
<keyword evidence="5" id="KW-0067">ATP-binding</keyword>
<dbReference type="Gene3D" id="3.40.50.300">
    <property type="entry name" value="P-loop containing nucleotide triphosphate hydrolases"/>
    <property type="match status" value="2"/>
</dbReference>
<feature type="domain" description="Helicase C-terminal" evidence="9">
    <location>
        <begin position="117"/>
        <end position="276"/>
    </location>
</feature>
<evidence type="ECO:0000256" key="1">
    <source>
        <dbReference type="ARBA" id="ARBA00022741"/>
    </source>
</evidence>
<feature type="domain" description="Helicase ATP-binding" evidence="8">
    <location>
        <begin position="1"/>
        <end position="101"/>
    </location>
</feature>
<evidence type="ECO:0000256" key="4">
    <source>
        <dbReference type="ARBA" id="ARBA00022806"/>
    </source>
</evidence>
<evidence type="ECO:0000259" key="9">
    <source>
        <dbReference type="PROSITE" id="PS51194"/>
    </source>
</evidence>
<gene>
    <name evidence="10" type="ORF">JCM17846_24910</name>
</gene>
<dbReference type="AlphaFoldDB" id="A0A5A7NCM1"/>
<dbReference type="PANTHER" id="PTHR47964:SF1">
    <property type="entry name" value="ATP-DEPENDENT DNA HELICASE HOMOLOG RECG, CHLOROPLASTIC"/>
    <property type="match status" value="1"/>
</dbReference>
<comment type="caution">
    <text evidence="10">The sequence shown here is derived from an EMBL/GenBank/DDBJ whole genome shotgun (WGS) entry which is preliminary data.</text>
</comment>
<dbReference type="GO" id="GO:0003677">
    <property type="term" value="F:DNA binding"/>
    <property type="evidence" value="ECO:0007669"/>
    <property type="project" value="UniProtKB-KW"/>
</dbReference>
<dbReference type="InterPro" id="IPR005118">
    <property type="entry name" value="TRCF_C"/>
</dbReference>
<evidence type="ECO:0000256" key="7">
    <source>
        <dbReference type="ARBA" id="ARBA00023204"/>
    </source>
</evidence>
<keyword evidence="4" id="KW-0347">Helicase</keyword>
<dbReference type="GO" id="GO:0005524">
    <property type="term" value="F:ATP binding"/>
    <property type="evidence" value="ECO:0007669"/>
    <property type="project" value="UniProtKB-KW"/>
</dbReference>
<dbReference type="PROSITE" id="PS51192">
    <property type="entry name" value="HELICASE_ATP_BIND_1"/>
    <property type="match status" value="1"/>
</dbReference>
<proteinExistence type="predicted"/>
<evidence type="ECO:0008006" key="12">
    <source>
        <dbReference type="Google" id="ProtNLM"/>
    </source>
</evidence>
<name>A0A5A7NCM1_9PROT</name>
<dbReference type="SUPFAM" id="SSF143517">
    <property type="entry name" value="TRCF domain-like"/>
    <property type="match status" value="1"/>
</dbReference>
<evidence type="ECO:0000256" key="2">
    <source>
        <dbReference type="ARBA" id="ARBA00022763"/>
    </source>
</evidence>
<evidence type="ECO:0000313" key="11">
    <source>
        <dbReference type="Proteomes" id="UP000324996"/>
    </source>
</evidence>
<dbReference type="SMART" id="SM00982">
    <property type="entry name" value="TRCF"/>
    <property type="match status" value="1"/>
</dbReference>
<organism evidence="10 11">
    <name type="scientific">Iodidimonas nitroreducens</name>
    <dbReference type="NCBI Taxonomy" id="1236968"/>
    <lineage>
        <taxon>Bacteria</taxon>
        <taxon>Pseudomonadati</taxon>
        <taxon>Pseudomonadota</taxon>
        <taxon>Alphaproteobacteria</taxon>
        <taxon>Iodidimonadales</taxon>
        <taxon>Iodidimonadaceae</taxon>
        <taxon>Iodidimonas</taxon>
    </lineage>
</organism>
<dbReference type="GO" id="GO:0006281">
    <property type="term" value="P:DNA repair"/>
    <property type="evidence" value="ECO:0007669"/>
    <property type="project" value="UniProtKB-KW"/>
</dbReference>
<dbReference type="Pfam" id="PF03461">
    <property type="entry name" value="TRCF"/>
    <property type="match status" value="1"/>
</dbReference>
<dbReference type="GO" id="GO:0016787">
    <property type="term" value="F:hydrolase activity"/>
    <property type="evidence" value="ECO:0007669"/>
    <property type="project" value="UniProtKB-KW"/>
</dbReference>
<dbReference type="Proteomes" id="UP000324996">
    <property type="component" value="Unassembled WGS sequence"/>
</dbReference>
<dbReference type="GO" id="GO:0003678">
    <property type="term" value="F:DNA helicase activity"/>
    <property type="evidence" value="ECO:0007669"/>
    <property type="project" value="TreeGrafter"/>
</dbReference>
<keyword evidence="11" id="KW-1185">Reference proteome</keyword>
<dbReference type="InterPro" id="IPR037235">
    <property type="entry name" value="TRCF-like_C_D7"/>
</dbReference>
<keyword evidence="2" id="KW-0227">DNA damage</keyword>
<dbReference type="PROSITE" id="PS51194">
    <property type="entry name" value="HELICASE_CTER"/>
    <property type="match status" value="1"/>
</dbReference>
<keyword evidence="1" id="KW-0547">Nucleotide-binding</keyword>
<keyword evidence="6" id="KW-0238">DNA-binding</keyword>
<dbReference type="Gene3D" id="3.90.1150.50">
    <property type="entry name" value="Transcription-repair-coupling factor, D7 domain"/>
    <property type="match status" value="1"/>
</dbReference>
<dbReference type="InterPro" id="IPR027417">
    <property type="entry name" value="P-loop_NTPase"/>
</dbReference>
<reference evidence="10 11" key="1">
    <citation type="submission" date="2019-09" db="EMBL/GenBank/DDBJ databases">
        <title>NBRP : Genome information of microbial organism related human and environment.</title>
        <authorList>
            <person name="Hattori M."/>
            <person name="Oshima K."/>
            <person name="Inaba H."/>
            <person name="Suda W."/>
            <person name="Sakamoto M."/>
            <person name="Iino T."/>
            <person name="Kitahara M."/>
            <person name="Oshida Y."/>
            <person name="Iida T."/>
            <person name="Kudo T."/>
            <person name="Itoh T."/>
            <person name="Ohkuma M."/>
        </authorList>
    </citation>
    <scope>NUCLEOTIDE SEQUENCE [LARGE SCALE GENOMIC DNA]</scope>
    <source>
        <strain evidence="10 11">Q-1</strain>
    </source>
</reference>
<evidence type="ECO:0000256" key="3">
    <source>
        <dbReference type="ARBA" id="ARBA00022801"/>
    </source>
</evidence>
<evidence type="ECO:0000313" key="10">
    <source>
        <dbReference type="EMBL" id="GER04809.1"/>
    </source>
</evidence>